<feature type="chain" id="PRO_5020720515" evidence="1">
    <location>
        <begin position="22"/>
        <end position="166"/>
    </location>
</feature>
<evidence type="ECO:0000313" key="3">
    <source>
        <dbReference type="EMBL" id="TDK23214.1"/>
    </source>
</evidence>
<protein>
    <submittedName>
        <fullName evidence="3">Nuclear transport factor 2 family protein</fullName>
    </submittedName>
</protein>
<dbReference type="Gene3D" id="3.10.450.50">
    <property type="match status" value="1"/>
</dbReference>
<dbReference type="OrthoDB" id="119951at2"/>
<name>A0A4R5TPU0_9GAMM</name>
<keyword evidence="4" id="KW-1185">Reference proteome</keyword>
<feature type="domain" description="DUF4440" evidence="2">
    <location>
        <begin position="42"/>
        <end position="153"/>
    </location>
</feature>
<dbReference type="Pfam" id="PF14534">
    <property type="entry name" value="DUF4440"/>
    <property type="match status" value="1"/>
</dbReference>
<reference evidence="3 4" key="1">
    <citation type="submission" date="2019-03" db="EMBL/GenBank/DDBJ databases">
        <title>Luteimonas zhaokaii sp.nov., isolated from the rectal contents of Plateau pika in Yushu, Qinghai Province, China.</title>
        <authorList>
            <person name="Zhang G."/>
        </authorList>
    </citation>
    <scope>NUCLEOTIDE SEQUENCE [LARGE SCALE GENOMIC DNA]</scope>
    <source>
        <strain evidence="3 4">B9</strain>
    </source>
</reference>
<proteinExistence type="predicted"/>
<dbReference type="EMBL" id="SMTF01000009">
    <property type="protein sequence ID" value="TDK23214.1"/>
    <property type="molecule type" value="Genomic_DNA"/>
</dbReference>
<keyword evidence="1" id="KW-0732">Signal</keyword>
<dbReference type="Proteomes" id="UP000294796">
    <property type="component" value="Unassembled WGS sequence"/>
</dbReference>
<accession>A0A4R5TPU0</accession>
<gene>
    <name evidence="3" type="ORF">E2F46_11385</name>
</gene>
<evidence type="ECO:0000313" key="4">
    <source>
        <dbReference type="Proteomes" id="UP000294796"/>
    </source>
</evidence>
<comment type="caution">
    <text evidence="3">The sequence shown here is derived from an EMBL/GenBank/DDBJ whole genome shotgun (WGS) entry which is preliminary data.</text>
</comment>
<sequence>MRASSLSLMAACVLAMAPCPAQEPPGSALHVAIDAQDRIVFGQGFNDCDLDALADVVHPQLRFYHDVGGQQDRNAFLAAMQANICPASGPKPIRVLDPGSVQVFPLHDGGVLYGAIHSGVHWFDLREPGKPDVRTGVARFTSVYVLEDGKWWLKDVLSYDHRAAGD</sequence>
<organism evidence="3 4">
    <name type="scientific">Luteimonas aestuarii</name>
    <dbReference type="NCBI Taxonomy" id="453837"/>
    <lineage>
        <taxon>Bacteria</taxon>
        <taxon>Pseudomonadati</taxon>
        <taxon>Pseudomonadota</taxon>
        <taxon>Gammaproteobacteria</taxon>
        <taxon>Lysobacterales</taxon>
        <taxon>Lysobacteraceae</taxon>
        <taxon>Luteimonas</taxon>
    </lineage>
</organism>
<dbReference type="AlphaFoldDB" id="A0A4R5TPU0"/>
<dbReference type="InterPro" id="IPR027843">
    <property type="entry name" value="DUF4440"/>
</dbReference>
<evidence type="ECO:0000256" key="1">
    <source>
        <dbReference type="SAM" id="SignalP"/>
    </source>
</evidence>
<dbReference type="InterPro" id="IPR032710">
    <property type="entry name" value="NTF2-like_dom_sf"/>
</dbReference>
<evidence type="ECO:0000259" key="2">
    <source>
        <dbReference type="Pfam" id="PF14534"/>
    </source>
</evidence>
<dbReference type="SUPFAM" id="SSF54427">
    <property type="entry name" value="NTF2-like"/>
    <property type="match status" value="1"/>
</dbReference>
<feature type="signal peptide" evidence="1">
    <location>
        <begin position="1"/>
        <end position="21"/>
    </location>
</feature>